<sequence>MKKKLLRLGFVALSVLVLTACQMGTKEYLSVSFKGYDGYGTATVSLDREELIAKLYGKDATDEEQDAVHDGVSVSVDGSEALSNGDKVKVTVDVDKESAVASKIKSETYTYDVSGLTETTEISSQDLVKKLAVTYTGISGQADYPEISIDSTILYPIGENGDDILKPSASNNTPISNGDMIAFSVEKAELAMNTGYVLTDDKEISLEVSGLDKIPDTVSEIKNLADLLAIAQEQAEKDFAEKNLTSQYSLKRHHIFYRHDYQETKGWKNSYYGDLAIVYEYVNAKEDSFVKTSTDFYVYNFSKLIIDKDGIVTLEAPSELDKDKMVKLSAQSDHFYRDSIDDVYASLTNLEYRDVTTEVESAVNRW</sequence>
<protein>
    <recommendedName>
        <fullName evidence="4">Lipoprotein</fullName>
    </recommendedName>
</protein>
<feature type="signal peptide" evidence="1">
    <location>
        <begin position="1"/>
        <end position="20"/>
    </location>
</feature>
<evidence type="ECO:0008006" key="4">
    <source>
        <dbReference type="Google" id="ProtNLM"/>
    </source>
</evidence>
<dbReference type="Proteomes" id="UP000305768">
    <property type="component" value="Unassembled WGS sequence"/>
</dbReference>
<dbReference type="RefSeq" id="WP_105119241.1">
    <property type="nucleotide sequence ID" value="NZ_JAIMEB010000001.1"/>
</dbReference>
<name>A0A4T2H6Q5_STRSU</name>
<organism evidence="2 3">
    <name type="scientific">Streptococcus suis</name>
    <dbReference type="NCBI Taxonomy" id="1307"/>
    <lineage>
        <taxon>Bacteria</taxon>
        <taxon>Bacillati</taxon>
        <taxon>Bacillota</taxon>
        <taxon>Bacilli</taxon>
        <taxon>Lactobacillales</taxon>
        <taxon>Streptococcaceae</taxon>
        <taxon>Streptococcus</taxon>
    </lineage>
</organism>
<evidence type="ECO:0000256" key="1">
    <source>
        <dbReference type="SAM" id="SignalP"/>
    </source>
</evidence>
<dbReference type="PROSITE" id="PS51257">
    <property type="entry name" value="PROKAR_LIPOPROTEIN"/>
    <property type="match status" value="1"/>
</dbReference>
<evidence type="ECO:0000313" key="2">
    <source>
        <dbReference type="EMBL" id="TII07632.1"/>
    </source>
</evidence>
<accession>A0A4T2H6Q5</accession>
<dbReference type="EMBL" id="SSXP01000008">
    <property type="protein sequence ID" value="TII07632.1"/>
    <property type="molecule type" value="Genomic_DNA"/>
</dbReference>
<feature type="chain" id="PRO_5039036055" description="Lipoprotein" evidence="1">
    <location>
        <begin position="21"/>
        <end position="366"/>
    </location>
</feature>
<comment type="caution">
    <text evidence="2">The sequence shown here is derived from an EMBL/GenBank/DDBJ whole genome shotgun (WGS) entry which is preliminary data.</text>
</comment>
<reference evidence="2 3" key="1">
    <citation type="submission" date="2019-04" db="EMBL/GenBank/DDBJ databases">
        <title>Genome analysis of Streptococcus suis strain WUSS425.</title>
        <authorList>
            <person name="Chen H."/>
            <person name="Gao X."/>
            <person name="Wu Z."/>
        </authorList>
    </citation>
    <scope>NUCLEOTIDE SEQUENCE [LARGE SCALE GENOMIC DNA]</scope>
    <source>
        <strain evidence="2 3">WUSS425</strain>
    </source>
</reference>
<keyword evidence="1" id="KW-0732">Signal</keyword>
<gene>
    <name evidence="2" type="ORF">FAJ34_07195</name>
</gene>
<evidence type="ECO:0000313" key="3">
    <source>
        <dbReference type="Proteomes" id="UP000305768"/>
    </source>
</evidence>
<dbReference type="AlphaFoldDB" id="A0A4T2H6Q5"/>
<proteinExistence type="predicted"/>